<keyword evidence="3" id="KW-0274">FAD</keyword>
<gene>
    <name evidence="7" type="ORF">DL347_32315</name>
</gene>
<comment type="cofactor">
    <cofactor evidence="1">
        <name>FAD</name>
        <dbReference type="ChEBI" id="CHEBI:57692"/>
    </cofactor>
</comment>
<dbReference type="AlphaFoldDB" id="A0A7Z6QKT7"/>
<dbReference type="Pfam" id="PF01266">
    <property type="entry name" value="DAO"/>
    <property type="match status" value="1"/>
</dbReference>
<dbReference type="PANTHER" id="PTHR10961:SF7">
    <property type="entry name" value="FAD DEPENDENT OXIDOREDUCTASE DOMAIN-CONTAINING PROTEIN"/>
    <property type="match status" value="1"/>
</dbReference>
<reference evidence="7 8" key="1">
    <citation type="submission" date="2018-07" db="EMBL/GenBank/DDBJ databases">
        <title>Draft Genome Sequence of Pseudomonas fluorescens AHK-1 associated with canker disease of kiwifruit.</title>
        <authorList>
            <person name="Wu Z."/>
        </authorList>
    </citation>
    <scope>NUCLEOTIDE SEQUENCE [LARGE SCALE GENOMIC DNA]</scope>
    <source>
        <strain evidence="7 8">AHK-1</strain>
    </source>
</reference>
<dbReference type="GO" id="GO:0050660">
    <property type="term" value="F:flavin adenine dinucleotide binding"/>
    <property type="evidence" value="ECO:0007669"/>
    <property type="project" value="InterPro"/>
</dbReference>
<evidence type="ECO:0000259" key="6">
    <source>
        <dbReference type="Pfam" id="PF01266"/>
    </source>
</evidence>
<dbReference type="InterPro" id="IPR045170">
    <property type="entry name" value="MTOX"/>
</dbReference>
<dbReference type="InterPro" id="IPR006076">
    <property type="entry name" value="FAD-dep_OxRdtase"/>
</dbReference>
<dbReference type="Gene3D" id="3.50.50.60">
    <property type="entry name" value="FAD/NAD(P)-binding domain"/>
    <property type="match status" value="1"/>
</dbReference>
<feature type="domain" description="FAD dependent oxidoreductase" evidence="6">
    <location>
        <begin position="6"/>
        <end position="364"/>
    </location>
</feature>
<keyword evidence="4" id="KW-0560">Oxidoreductase</keyword>
<keyword evidence="2" id="KW-0285">Flavoprotein</keyword>
<comment type="caution">
    <text evidence="7">The sequence shown here is derived from an EMBL/GenBank/DDBJ whole genome shotgun (WGS) entry which is preliminary data.</text>
</comment>
<dbReference type="SUPFAM" id="SSF51905">
    <property type="entry name" value="FAD/NAD(P)-binding domain"/>
    <property type="match status" value="1"/>
</dbReference>
<keyword evidence="5" id="KW-1133">Transmembrane helix</keyword>
<dbReference type="SUPFAM" id="SSF54373">
    <property type="entry name" value="FAD-linked reductases, C-terminal domain"/>
    <property type="match status" value="1"/>
</dbReference>
<evidence type="ECO:0000256" key="5">
    <source>
        <dbReference type="SAM" id="Phobius"/>
    </source>
</evidence>
<dbReference type="NCBIfam" id="NF008425">
    <property type="entry name" value="PRK11259.1"/>
    <property type="match status" value="1"/>
</dbReference>
<evidence type="ECO:0000256" key="4">
    <source>
        <dbReference type="ARBA" id="ARBA00023002"/>
    </source>
</evidence>
<dbReference type="Gene3D" id="3.30.9.10">
    <property type="entry name" value="D-Amino Acid Oxidase, subunit A, domain 2"/>
    <property type="match status" value="1"/>
</dbReference>
<dbReference type="PANTHER" id="PTHR10961">
    <property type="entry name" value="PEROXISOMAL SARCOSINE OXIDASE"/>
    <property type="match status" value="1"/>
</dbReference>
<evidence type="ECO:0000313" key="8">
    <source>
        <dbReference type="Proteomes" id="UP000255541"/>
    </source>
</evidence>
<dbReference type="EMBL" id="QRBA01000033">
    <property type="protein sequence ID" value="RDS86989.1"/>
    <property type="molecule type" value="Genomic_DNA"/>
</dbReference>
<keyword evidence="5" id="KW-0472">Membrane</keyword>
<dbReference type="GO" id="GO:0008115">
    <property type="term" value="F:sarcosine oxidase activity"/>
    <property type="evidence" value="ECO:0007669"/>
    <property type="project" value="TreeGrafter"/>
</dbReference>
<evidence type="ECO:0000256" key="2">
    <source>
        <dbReference type="ARBA" id="ARBA00022630"/>
    </source>
</evidence>
<evidence type="ECO:0000313" key="7">
    <source>
        <dbReference type="EMBL" id="RDS86989.1"/>
    </source>
</evidence>
<name>A0A7Z6QKT7_PSEFL</name>
<organism evidence="7 8">
    <name type="scientific">Pseudomonas fluorescens</name>
    <dbReference type="NCBI Taxonomy" id="294"/>
    <lineage>
        <taxon>Bacteria</taxon>
        <taxon>Pseudomonadati</taxon>
        <taxon>Pseudomonadota</taxon>
        <taxon>Gammaproteobacteria</taxon>
        <taxon>Pseudomonadales</taxon>
        <taxon>Pseudomonadaceae</taxon>
        <taxon>Pseudomonas</taxon>
    </lineage>
</organism>
<dbReference type="RefSeq" id="WP_115489173.1">
    <property type="nucleotide sequence ID" value="NZ_QRBA01000033.1"/>
</dbReference>
<feature type="transmembrane region" description="Helical" evidence="5">
    <location>
        <begin position="7"/>
        <end position="24"/>
    </location>
</feature>
<dbReference type="Proteomes" id="UP000255541">
    <property type="component" value="Unassembled WGS sequence"/>
</dbReference>
<dbReference type="InterPro" id="IPR036188">
    <property type="entry name" value="FAD/NAD-bd_sf"/>
</dbReference>
<proteinExistence type="predicted"/>
<accession>A0A7Z6QKT7</accession>
<keyword evidence="5" id="KW-0812">Transmembrane</keyword>
<sequence>MNRSYDVIVIGLGIMGAAALWRVASKCTRSLGIDASGPSHCHGSSHGASRIFRRAYWEGEKYLQLLNHADLLWKELEQVTQRHLLFRTGGVFIGDKSSRIVSGSIETAKKGKIEHEVWIASDARKHLPAFNIQDEMAVVYEPGAYAISASEARLAMLNDAVLNGAFTEFGNHVVKLEKHGTGVRVTTKRGCIYFAGSVIVTTGPWITTNLMPELTRFLEPRRVPIYWFKPKAGCETPFSQEQFPIFLYERQDGGLLYGVPSIVSTEPDVKIGFHNRQQSPSLPGWENVPVQHRYITEIPPIIESIFPKLEGIPTQAKNCFYTMSRDESFLIGQSKALESTYFASACSGHGFKFAPAIGDALANMAIGQQASFSLSAFSVDRFN</sequence>
<protein>
    <submittedName>
        <fullName evidence="7">N-methyl-L-tryptophan oxidase</fullName>
    </submittedName>
</protein>
<evidence type="ECO:0000256" key="3">
    <source>
        <dbReference type="ARBA" id="ARBA00022827"/>
    </source>
</evidence>
<evidence type="ECO:0000256" key="1">
    <source>
        <dbReference type="ARBA" id="ARBA00001974"/>
    </source>
</evidence>